<keyword evidence="4 7" id="KW-0812">Transmembrane</keyword>
<evidence type="ECO:0000256" key="7">
    <source>
        <dbReference type="RuleBase" id="RU363032"/>
    </source>
</evidence>
<dbReference type="InterPro" id="IPR000515">
    <property type="entry name" value="MetI-like"/>
</dbReference>
<keyword evidence="5 7" id="KW-1133">Transmembrane helix</keyword>
<dbReference type="PANTHER" id="PTHR43386">
    <property type="entry name" value="OLIGOPEPTIDE TRANSPORT SYSTEM PERMEASE PROTEIN APPC"/>
    <property type="match status" value="1"/>
</dbReference>
<dbReference type="InterPro" id="IPR025966">
    <property type="entry name" value="OppC_N"/>
</dbReference>
<dbReference type="Gene3D" id="1.10.3720.10">
    <property type="entry name" value="MetI-like"/>
    <property type="match status" value="1"/>
</dbReference>
<evidence type="ECO:0000256" key="2">
    <source>
        <dbReference type="ARBA" id="ARBA00022448"/>
    </source>
</evidence>
<feature type="transmembrane region" description="Helical" evidence="7">
    <location>
        <begin position="168"/>
        <end position="185"/>
    </location>
</feature>
<feature type="domain" description="ABC transmembrane type-1" evidence="8">
    <location>
        <begin position="103"/>
        <end position="293"/>
    </location>
</feature>
<evidence type="ECO:0000259" key="8">
    <source>
        <dbReference type="PROSITE" id="PS50928"/>
    </source>
</evidence>
<keyword evidence="6 7" id="KW-0472">Membrane</keyword>
<proteinExistence type="inferred from homology"/>
<dbReference type="CDD" id="cd06261">
    <property type="entry name" value="TM_PBP2"/>
    <property type="match status" value="1"/>
</dbReference>
<keyword evidence="3" id="KW-1003">Cell membrane</keyword>
<protein>
    <submittedName>
        <fullName evidence="9">ABC transporter permease</fullName>
    </submittedName>
</protein>
<sequence>MSTNISRDMFQPAEKSGSAQQINKQSLSYWQDIWRRLKKNKLAIASIYLIVLLIIMAIIGPFLLPYSYSEQSFKDVNLSMSAAHWFGTDDLGRDLFVRVWYGARYTLLIGFTAAFIDLVIGVIYGSIAGLAGGRTDTIMMRIVEIFYSIPYLLVVIMLMVLMGPGLKSIIIALGAFGWMGMARLVRGQILLLKEQEFVLAATTLGASKTRLIFKHLIPNALSVIIVNITFTIPHAIFAEAFLSFLGLGIPVPKASLGTLTSDAVGALIQGHAYQLFFPAALISIAMLAFNLLGDGLRDALDPKMRK</sequence>
<comment type="subcellular location">
    <subcellularLocation>
        <location evidence="1 7">Cell membrane</location>
        <topology evidence="1 7">Multi-pass membrane protein</topology>
    </subcellularLocation>
</comment>
<dbReference type="PANTHER" id="PTHR43386:SF22">
    <property type="entry name" value="OLIGOPEPTIDE TRANSPORT SYSTEM PERMEASE PROTEIN OPPC"/>
    <property type="match status" value="1"/>
</dbReference>
<dbReference type="PROSITE" id="PS50928">
    <property type="entry name" value="ABC_TM1"/>
    <property type="match status" value="1"/>
</dbReference>
<dbReference type="SUPFAM" id="SSF161098">
    <property type="entry name" value="MetI-like"/>
    <property type="match status" value="1"/>
</dbReference>
<gene>
    <name evidence="9" type="ORF">ACFFK0_27970</name>
</gene>
<evidence type="ECO:0000256" key="4">
    <source>
        <dbReference type="ARBA" id="ARBA00022692"/>
    </source>
</evidence>
<feature type="transmembrane region" description="Helical" evidence="7">
    <location>
        <begin position="142"/>
        <end position="162"/>
    </location>
</feature>
<evidence type="ECO:0000256" key="6">
    <source>
        <dbReference type="ARBA" id="ARBA00023136"/>
    </source>
</evidence>
<dbReference type="EMBL" id="JBHLWN010000114">
    <property type="protein sequence ID" value="MFC0216239.1"/>
    <property type="molecule type" value="Genomic_DNA"/>
</dbReference>
<feature type="transmembrane region" description="Helical" evidence="7">
    <location>
        <begin position="42"/>
        <end position="64"/>
    </location>
</feature>
<evidence type="ECO:0000256" key="3">
    <source>
        <dbReference type="ARBA" id="ARBA00022475"/>
    </source>
</evidence>
<keyword evidence="2 7" id="KW-0813">Transport</keyword>
<comment type="caution">
    <text evidence="9">The sequence shown here is derived from an EMBL/GenBank/DDBJ whole genome shotgun (WGS) entry which is preliminary data.</text>
</comment>
<feature type="transmembrane region" description="Helical" evidence="7">
    <location>
        <begin position="105"/>
        <end position="130"/>
    </location>
</feature>
<feature type="transmembrane region" description="Helical" evidence="7">
    <location>
        <begin position="216"/>
        <end position="237"/>
    </location>
</feature>
<evidence type="ECO:0000313" key="9">
    <source>
        <dbReference type="EMBL" id="MFC0216239.1"/>
    </source>
</evidence>
<name>A0ABV6DU99_9BACL</name>
<dbReference type="Pfam" id="PF00528">
    <property type="entry name" value="BPD_transp_1"/>
    <property type="match status" value="1"/>
</dbReference>
<feature type="transmembrane region" description="Helical" evidence="7">
    <location>
        <begin position="275"/>
        <end position="296"/>
    </location>
</feature>
<dbReference type="Pfam" id="PF12911">
    <property type="entry name" value="OppC_N"/>
    <property type="match status" value="1"/>
</dbReference>
<comment type="similarity">
    <text evidence="7">Belongs to the binding-protein-dependent transport system permease family.</text>
</comment>
<evidence type="ECO:0000313" key="10">
    <source>
        <dbReference type="Proteomes" id="UP001589776"/>
    </source>
</evidence>
<evidence type="ECO:0000256" key="1">
    <source>
        <dbReference type="ARBA" id="ARBA00004651"/>
    </source>
</evidence>
<dbReference type="RefSeq" id="WP_377474218.1">
    <property type="nucleotide sequence ID" value="NZ_JBHLWN010000114.1"/>
</dbReference>
<dbReference type="Proteomes" id="UP001589776">
    <property type="component" value="Unassembled WGS sequence"/>
</dbReference>
<organism evidence="9 10">
    <name type="scientific">Paenibacillus chartarius</name>
    <dbReference type="NCBI Taxonomy" id="747481"/>
    <lineage>
        <taxon>Bacteria</taxon>
        <taxon>Bacillati</taxon>
        <taxon>Bacillota</taxon>
        <taxon>Bacilli</taxon>
        <taxon>Bacillales</taxon>
        <taxon>Paenibacillaceae</taxon>
        <taxon>Paenibacillus</taxon>
    </lineage>
</organism>
<keyword evidence="10" id="KW-1185">Reference proteome</keyword>
<reference evidence="9 10" key="1">
    <citation type="submission" date="2024-09" db="EMBL/GenBank/DDBJ databases">
        <authorList>
            <person name="Sun Q."/>
            <person name="Mori K."/>
        </authorList>
    </citation>
    <scope>NUCLEOTIDE SEQUENCE [LARGE SCALE GENOMIC DNA]</scope>
    <source>
        <strain evidence="9 10">CCM 7759</strain>
    </source>
</reference>
<dbReference type="InterPro" id="IPR035906">
    <property type="entry name" value="MetI-like_sf"/>
</dbReference>
<dbReference type="InterPro" id="IPR050366">
    <property type="entry name" value="BP-dependent_transpt_permease"/>
</dbReference>
<evidence type="ECO:0000256" key="5">
    <source>
        <dbReference type="ARBA" id="ARBA00022989"/>
    </source>
</evidence>
<accession>A0ABV6DU99</accession>